<evidence type="ECO:0000256" key="7">
    <source>
        <dbReference type="ARBA" id="ARBA00023136"/>
    </source>
</evidence>
<organism evidence="13 14">
    <name type="scientific">Mesorhabditis spiculigera</name>
    <dbReference type="NCBI Taxonomy" id="96644"/>
    <lineage>
        <taxon>Eukaryota</taxon>
        <taxon>Metazoa</taxon>
        <taxon>Ecdysozoa</taxon>
        <taxon>Nematoda</taxon>
        <taxon>Chromadorea</taxon>
        <taxon>Rhabditida</taxon>
        <taxon>Rhabditina</taxon>
        <taxon>Rhabditomorpha</taxon>
        <taxon>Rhabditoidea</taxon>
        <taxon>Rhabditidae</taxon>
        <taxon>Mesorhabditinae</taxon>
        <taxon>Mesorhabditis</taxon>
    </lineage>
</organism>
<dbReference type="SUPFAM" id="SSF53448">
    <property type="entry name" value="Nucleotide-diphospho-sugar transferases"/>
    <property type="match status" value="1"/>
</dbReference>
<dbReference type="GO" id="GO:0015012">
    <property type="term" value="P:heparan sulfate proteoglycan biosynthetic process"/>
    <property type="evidence" value="ECO:0007669"/>
    <property type="project" value="UniProtKB-ARBA"/>
</dbReference>
<feature type="coiled-coil region" evidence="9">
    <location>
        <begin position="95"/>
        <end position="132"/>
    </location>
</feature>
<keyword evidence="7 10" id="KW-0472">Membrane</keyword>
<dbReference type="Pfam" id="PF09258">
    <property type="entry name" value="Glyco_transf_64"/>
    <property type="match status" value="1"/>
</dbReference>
<dbReference type="InterPro" id="IPR004263">
    <property type="entry name" value="Exostosin"/>
</dbReference>
<evidence type="ECO:0000256" key="3">
    <source>
        <dbReference type="ARBA" id="ARBA00022679"/>
    </source>
</evidence>
<evidence type="ECO:0000259" key="11">
    <source>
        <dbReference type="Pfam" id="PF03016"/>
    </source>
</evidence>
<proteinExistence type="inferred from homology"/>
<evidence type="ECO:0000256" key="6">
    <source>
        <dbReference type="ARBA" id="ARBA00022989"/>
    </source>
</evidence>
<dbReference type="PANTHER" id="PTHR48261:SF4">
    <property type="entry name" value="EXOSTOSIN LIKE GLYCOSYLTRANSFERASE 3"/>
    <property type="match status" value="1"/>
</dbReference>
<sequence>MPHDSRRRAGPIFLKVFICLFSIGTCYFCLNGLLLRSVENSRSSSDSTYISSRFDEDDLGCNGFSMQERVETQRRILESINHDISMASQKLGSTVAQLETIMKQIFEKRDELEATDLQKEVALRELRDLEEKRMVRVRLPYSPLEIRNTSIPAATIKQSRHLDDMLDFSRCPIANFLSVYVYPLPTNAGSLAREYYETLRRTPWSIADPAQACILLNIADDNSPQQDVLPFSAKTPNNMVVNVGEKSRFDPTTTIIYVEPRALKENTMSLWPIYLNVAERFDWRTYPTLQPYERKYLFNVMSYDNYSPDELNELRVSAQNSLDQASINDCPQDEACKQKAEILGLSTFTIITADANIYENFYRALAQNSVPVVMSMNIRLPFEDCIDWGLAAIRLPPARLPELHFILRSFAPTHIIELRLNGRRFFEKYIGNVEGIMHTLFGCLSTQLFLPSRPQTVVQSASLFEGSFMAPIRLPVNRPIDEEYLGPLEAPVDSPSFQNNFTALQLYAHKIWSAAHSAQFSPEYLPFEDEIPSLLSHQLGSSLVMRPMLPGSGKEFKEALGGNREKESFTAVILTYNRSSVLDATLRKLHGMKNLNKVLVIWNSPVNETVFSWPALHVPIEPQMENSLNSRFVPWDRIKTEAVLSLDDDIDIRKDEIDLAFRVWRENRESIVGFPARYHAEFGGELYYNSNKTCQYSMILTGYAFIHKNYFNAYTHSMVSDVRNHVDSVMNCEDIAMNFLVSHITRKPPIKVTSKWTLRCPNCAEKLSDDDGHFNKRHECIRLFTKIYGYNPLKNTQYRADSVLFKTRVENGAQKCYNFV</sequence>
<evidence type="ECO:0000256" key="10">
    <source>
        <dbReference type="SAM" id="Phobius"/>
    </source>
</evidence>
<comment type="caution">
    <text evidence="13">The sequence shown here is derived from an EMBL/GenBank/DDBJ whole genome shotgun (WGS) entry which is preliminary data.</text>
</comment>
<keyword evidence="4 10" id="KW-0812">Transmembrane</keyword>
<evidence type="ECO:0000256" key="8">
    <source>
        <dbReference type="ARBA" id="ARBA00023157"/>
    </source>
</evidence>
<feature type="domain" description="Glycosyl transferase 64" evidence="12">
    <location>
        <begin position="569"/>
        <end position="805"/>
    </location>
</feature>
<evidence type="ECO:0000256" key="5">
    <source>
        <dbReference type="ARBA" id="ARBA00022824"/>
    </source>
</evidence>
<dbReference type="InterPro" id="IPR015338">
    <property type="entry name" value="GT64_dom"/>
</dbReference>
<keyword evidence="9" id="KW-0175">Coiled coil</keyword>
<dbReference type="Proteomes" id="UP001177023">
    <property type="component" value="Unassembled WGS sequence"/>
</dbReference>
<dbReference type="GO" id="GO:0005789">
    <property type="term" value="C:endoplasmic reticulum membrane"/>
    <property type="evidence" value="ECO:0007669"/>
    <property type="project" value="UniProtKB-SubCell"/>
</dbReference>
<evidence type="ECO:0000256" key="9">
    <source>
        <dbReference type="SAM" id="Coils"/>
    </source>
</evidence>
<dbReference type="Gene3D" id="3.90.550.10">
    <property type="entry name" value="Spore Coat Polysaccharide Biosynthesis Protein SpsA, Chain A"/>
    <property type="match status" value="1"/>
</dbReference>
<dbReference type="Pfam" id="PF03016">
    <property type="entry name" value="Exostosin_GT47"/>
    <property type="match status" value="1"/>
</dbReference>
<keyword evidence="3" id="KW-0808">Transferase</keyword>
<dbReference type="PANTHER" id="PTHR48261">
    <property type="entry name" value="ACETYLGLUCOSAMINYLTRANSFERASE"/>
    <property type="match status" value="1"/>
</dbReference>
<keyword evidence="8" id="KW-1015">Disulfide bond</keyword>
<feature type="non-terminal residue" evidence="13">
    <location>
        <position position="1"/>
    </location>
</feature>
<name>A0AA36DAD4_9BILA</name>
<reference evidence="13" key="1">
    <citation type="submission" date="2023-06" db="EMBL/GenBank/DDBJ databases">
        <authorList>
            <person name="Delattre M."/>
        </authorList>
    </citation>
    <scope>NUCLEOTIDE SEQUENCE</scope>
    <source>
        <strain evidence="13">AF72</strain>
    </source>
</reference>
<keyword evidence="14" id="KW-1185">Reference proteome</keyword>
<evidence type="ECO:0000313" key="14">
    <source>
        <dbReference type="Proteomes" id="UP001177023"/>
    </source>
</evidence>
<evidence type="ECO:0000256" key="4">
    <source>
        <dbReference type="ARBA" id="ARBA00022692"/>
    </source>
</evidence>
<feature type="domain" description="Exostosin GT47" evidence="11">
    <location>
        <begin position="318"/>
        <end position="410"/>
    </location>
</feature>
<dbReference type="EMBL" id="CATQJA010002664">
    <property type="protein sequence ID" value="CAJ0582700.1"/>
    <property type="molecule type" value="Genomic_DNA"/>
</dbReference>
<accession>A0AA36DAD4</accession>
<keyword evidence="6 10" id="KW-1133">Transmembrane helix</keyword>
<feature type="transmembrane region" description="Helical" evidence="10">
    <location>
        <begin position="12"/>
        <end position="35"/>
    </location>
</feature>
<comment type="similarity">
    <text evidence="2">Belongs to the glycosyltransferase 47 family.</text>
</comment>
<dbReference type="AlphaFoldDB" id="A0AA36DAD4"/>
<dbReference type="InterPro" id="IPR040911">
    <property type="entry name" value="Exostosin_GT47"/>
</dbReference>
<dbReference type="GO" id="GO:0016757">
    <property type="term" value="F:glycosyltransferase activity"/>
    <property type="evidence" value="ECO:0007669"/>
    <property type="project" value="InterPro"/>
</dbReference>
<comment type="subcellular location">
    <subcellularLocation>
        <location evidence="1">Endoplasmic reticulum membrane</location>
        <topology evidence="1">Single-pass type II membrane protein</topology>
    </subcellularLocation>
</comment>
<evidence type="ECO:0000256" key="2">
    <source>
        <dbReference type="ARBA" id="ARBA00010271"/>
    </source>
</evidence>
<protein>
    <submittedName>
        <fullName evidence="13">Uncharacterized protein</fullName>
    </submittedName>
</protein>
<dbReference type="InterPro" id="IPR029044">
    <property type="entry name" value="Nucleotide-diphossugar_trans"/>
</dbReference>
<gene>
    <name evidence="13" type="ORF">MSPICULIGERA_LOCUS20830</name>
</gene>
<evidence type="ECO:0000259" key="12">
    <source>
        <dbReference type="Pfam" id="PF09258"/>
    </source>
</evidence>
<evidence type="ECO:0000313" key="13">
    <source>
        <dbReference type="EMBL" id="CAJ0582700.1"/>
    </source>
</evidence>
<keyword evidence="5" id="KW-0256">Endoplasmic reticulum</keyword>
<evidence type="ECO:0000256" key="1">
    <source>
        <dbReference type="ARBA" id="ARBA00004648"/>
    </source>
</evidence>